<comment type="caution">
    <text evidence="2">The sequence shown here is derived from an EMBL/GenBank/DDBJ whole genome shotgun (WGS) entry which is preliminary data.</text>
</comment>
<name>A0AAW7T073_BURVI</name>
<evidence type="ECO:0000313" key="3">
    <source>
        <dbReference type="Proteomes" id="UP001171620"/>
    </source>
</evidence>
<dbReference type="RefSeq" id="WP_155416634.1">
    <property type="nucleotide sequence ID" value="NZ_CAJZAN010000201.1"/>
</dbReference>
<dbReference type="InterPro" id="IPR029063">
    <property type="entry name" value="SAM-dependent_MTases_sf"/>
</dbReference>
<dbReference type="Gene3D" id="3.40.50.150">
    <property type="entry name" value="Vaccinia Virus protein VP39"/>
    <property type="match status" value="1"/>
</dbReference>
<feature type="coiled-coil region" evidence="1">
    <location>
        <begin position="416"/>
        <end position="443"/>
    </location>
</feature>
<organism evidence="2 3">
    <name type="scientific">Burkholderia vietnamiensis</name>
    <dbReference type="NCBI Taxonomy" id="60552"/>
    <lineage>
        <taxon>Bacteria</taxon>
        <taxon>Pseudomonadati</taxon>
        <taxon>Pseudomonadota</taxon>
        <taxon>Betaproteobacteria</taxon>
        <taxon>Burkholderiales</taxon>
        <taxon>Burkholderiaceae</taxon>
        <taxon>Burkholderia</taxon>
        <taxon>Burkholderia cepacia complex</taxon>
    </lineage>
</organism>
<keyword evidence="1" id="KW-0175">Coiled coil</keyword>
<proteinExistence type="predicted"/>
<gene>
    <name evidence="2" type="ORF">QZM33_11660</name>
</gene>
<reference evidence="2" key="1">
    <citation type="submission" date="2023-07" db="EMBL/GenBank/DDBJ databases">
        <title>A collection of bacterial strains from the Burkholderia cepacia Research Laboratory and Repository.</title>
        <authorList>
            <person name="Lipuma J."/>
            <person name="Spilker T."/>
            <person name="Caverly L."/>
        </authorList>
    </citation>
    <scope>NUCLEOTIDE SEQUENCE</scope>
    <source>
        <strain evidence="2">AU44268</strain>
    </source>
</reference>
<dbReference type="GO" id="GO:0032259">
    <property type="term" value="P:methylation"/>
    <property type="evidence" value="ECO:0007669"/>
    <property type="project" value="UniProtKB-KW"/>
</dbReference>
<keyword evidence="2" id="KW-0489">Methyltransferase</keyword>
<feature type="coiled-coil region" evidence="1">
    <location>
        <begin position="324"/>
        <end position="386"/>
    </location>
</feature>
<dbReference type="AlphaFoldDB" id="A0AAW7T073"/>
<keyword evidence="2" id="KW-0808">Transferase</keyword>
<evidence type="ECO:0000313" key="2">
    <source>
        <dbReference type="EMBL" id="MDN7795590.1"/>
    </source>
</evidence>
<dbReference type="GO" id="GO:0008168">
    <property type="term" value="F:methyltransferase activity"/>
    <property type="evidence" value="ECO:0007669"/>
    <property type="project" value="UniProtKB-KW"/>
</dbReference>
<dbReference type="Proteomes" id="UP001171620">
    <property type="component" value="Unassembled WGS sequence"/>
</dbReference>
<dbReference type="EMBL" id="JAUJRV010000006">
    <property type="protein sequence ID" value="MDN7795590.1"/>
    <property type="molecule type" value="Genomic_DNA"/>
</dbReference>
<sequence>MDEVEEINTRYGVLQVPNARSDIIGRHLSRFGEWAWIEVLFTSSLIPSAGARVLDGGAFLGTFGLGLASVNSIDYIHFVEANSEVIELLRNNVGLNCRAKWAVENVLLAPQDVVVGEARSDKDNLGSTSFAAAGDSDHAQGILKTQTLRQIEERVGNFDLVKLDLEGGEVRLIEADREYLSSRDLSLWVECNESQQSFQLAELLLSLGRSVYYFAFPAYNPDNVNGSGEPIFPWAYEAGLLATKHRISSLSLDLIRYDCILKEVSSVADLKAALWRTPRWGLDEWLGLSLPEVVAVAAHRLHGDDINNFPEDNPAPRLLIDDQLRAARSELAVVKGKLDTMMQESGGTAQNVIAARESEKKCQHALELATARISELERNVAQSAAQALDRLAQIGEVRRAADEQLAAMREGERVVIDTQGAAIQRLEQENAELRVRLGGLQAIEASTYWRAGASVRRIATKYPVARRFLASTRRALAKITRPFR</sequence>
<accession>A0AAW7T073</accession>
<dbReference type="SUPFAM" id="SSF53335">
    <property type="entry name" value="S-adenosyl-L-methionine-dependent methyltransferases"/>
    <property type="match status" value="1"/>
</dbReference>
<evidence type="ECO:0000256" key="1">
    <source>
        <dbReference type="SAM" id="Coils"/>
    </source>
</evidence>
<protein>
    <submittedName>
        <fullName evidence="2">FkbM family methyltransferase</fullName>
    </submittedName>
</protein>